<accession>A0A1H2MDU5</accession>
<evidence type="ECO:0000256" key="2">
    <source>
        <dbReference type="ARBA" id="ARBA00008163"/>
    </source>
</evidence>
<comment type="subcellular location">
    <subcellularLocation>
        <location evidence="1">Cell outer membrane</location>
        <topology evidence="1">Multi-pass membrane protein</topology>
    </subcellularLocation>
</comment>
<dbReference type="InterPro" id="IPR005017">
    <property type="entry name" value="OMPP1/FadL/TodX"/>
</dbReference>
<dbReference type="Proteomes" id="UP000295254">
    <property type="component" value="Unassembled WGS sequence"/>
</dbReference>
<evidence type="ECO:0000256" key="8">
    <source>
        <dbReference type="SAM" id="SignalP"/>
    </source>
</evidence>
<keyword evidence="7" id="KW-0998">Cell outer membrane</keyword>
<dbReference type="AlphaFoldDB" id="A0A1H2MDU5"/>
<dbReference type="RefSeq" id="WP_093215891.1">
    <property type="nucleotide sequence ID" value="NZ_LT629803.1"/>
</dbReference>
<dbReference type="PANTHER" id="PTHR35093:SF8">
    <property type="entry name" value="OUTER MEMBRANE PROTEIN NMB0088-RELATED"/>
    <property type="match status" value="1"/>
</dbReference>
<dbReference type="Gene3D" id="2.40.160.60">
    <property type="entry name" value="Outer membrane protein transport protein (OMPP1/FadL/TodX)"/>
    <property type="match status" value="1"/>
</dbReference>
<dbReference type="STRING" id="95300.SAMN05216558_0613"/>
<sequence length="431" mass="46747">MTIKNQFCALGLCLMSTHTLANGLQVNEQSISSAGKAYSGRASDVQDASIVYGNPAGMSKLAGEHVSGGISFIDVDTHISAVNTSVPGTSRGDMVPSPVVVPSGFYTLQLNQDWHIGMGVYAPFGGSTDYEDSFQGRYRSSRTQVKVVTLQPTLSYRINDRLSVGFGPTINRIDGLLESKINNRAVGGQGDGTVKVTGDDTALGFNVGIMFDPLDDLTLGLTYHSKVDYTLKGKTKVSGANGLLAPIPALRLPGLNGKYDSSLDFTTPETVDASATWRFSERLDFSAGALWSRWSRVPELNVQNTGVPSSYAAFDTIVETLKWRDTWSFSTGMSYRLNKQWKIRTGIAYEPTPMPNQYTSTRAPSGDRKILTLGLNWQATDKTSLDLGYGYIREDTVKVSQPTSQGGLRPGYSAKYQNTINGLGLQLNYAF</sequence>
<dbReference type="SUPFAM" id="SSF56935">
    <property type="entry name" value="Porins"/>
    <property type="match status" value="1"/>
</dbReference>
<evidence type="ECO:0000313" key="9">
    <source>
        <dbReference type="EMBL" id="TDB59885.1"/>
    </source>
</evidence>
<comment type="caution">
    <text evidence="9">The sequence shown here is derived from an EMBL/GenBank/DDBJ whole genome shotgun (WGS) entry which is preliminary data.</text>
</comment>
<evidence type="ECO:0000256" key="4">
    <source>
        <dbReference type="ARBA" id="ARBA00022692"/>
    </source>
</evidence>
<evidence type="ECO:0000313" key="10">
    <source>
        <dbReference type="Proteomes" id="UP000295254"/>
    </source>
</evidence>
<keyword evidence="3" id="KW-1134">Transmembrane beta strand</keyword>
<keyword evidence="10" id="KW-1185">Reference proteome</keyword>
<keyword evidence="5 8" id="KW-0732">Signal</keyword>
<dbReference type="GO" id="GO:0009279">
    <property type="term" value="C:cell outer membrane"/>
    <property type="evidence" value="ECO:0007669"/>
    <property type="project" value="UniProtKB-SubCell"/>
</dbReference>
<dbReference type="Pfam" id="PF03349">
    <property type="entry name" value="Toluene_X"/>
    <property type="match status" value="1"/>
</dbReference>
<keyword evidence="4" id="KW-0812">Transmembrane</keyword>
<evidence type="ECO:0000256" key="5">
    <source>
        <dbReference type="ARBA" id="ARBA00022729"/>
    </source>
</evidence>
<dbReference type="GO" id="GO:0015483">
    <property type="term" value="F:long-chain fatty acid transporting porin activity"/>
    <property type="evidence" value="ECO:0007669"/>
    <property type="project" value="TreeGrafter"/>
</dbReference>
<protein>
    <submittedName>
        <fullName evidence="9">Transporter</fullName>
    </submittedName>
</protein>
<evidence type="ECO:0000256" key="1">
    <source>
        <dbReference type="ARBA" id="ARBA00004571"/>
    </source>
</evidence>
<evidence type="ECO:0000256" key="7">
    <source>
        <dbReference type="ARBA" id="ARBA00023237"/>
    </source>
</evidence>
<evidence type="ECO:0000256" key="3">
    <source>
        <dbReference type="ARBA" id="ARBA00022452"/>
    </source>
</evidence>
<dbReference type="PANTHER" id="PTHR35093">
    <property type="entry name" value="OUTER MEMBRANE PROTEIN NMB0088-RELATED"/>
    <property type="match status" value="1"/>
</dbReference>
<name>A0A1H2MDU5_PSEVA</name>
<feature type="signal peptide" evidence="8">
    <location>
        <begin position="1"/>
        <end position="21"/>
    </location>
</feature>
<keyword evidence="6" id="KW-0472">Membrane</keyword>
<organism evidence="9 10">
    <name type="scientific">Pseudomonas vancouverensis</name>
    <dbReference type="NCBI Taxonomy" id="95300"/>
    <lineage>
        <taxon>Bacteria</taxon>
        <taxon>Pseudomonadati</taxon>
        <taxon>Pseudomonadota</taxon>
        <taxon>Gammaproteobacteria</taxon>
        <taxon>Pseudomonadales</taxon>
        <taxon>Pseudomonadaceae</taxon>
        <taxon>Pseudomonas</taxon>
    </lineage>
</organism>
<dbReference type="EMBL" id="RRZK01000026">
    <property type="protein sequence ID" value="TDB59885.1"/>
    <property type="molecule type" value="Genomic_DNA"/>
</dbReference>
<evidence type="ECO:0000256" key="6">
    <source>
        <dbReference type="ARBA" id="ARBA00023136"/>
    </source>
</evidence>
<proteinExistence type="inferred from homology"/>
<dbReference type="OrthoDB" id="19849at2"/>
<reference evidence="10" key="1">
    <citation type="journal article" date="2019" name="bioRxiv">
        <title>Bacterially produced spermidine induces plant systemic susceptibility to pathogens.</title>
        <authorList>
            <person name="Melnyk R.A."/>
            <person name="Beskrovnaya P.A."/>
            <person name="Liu Z."/>
            <person name="Song Y."/>
            <person name="Haney C.H."/>
        </authorList>
    </citation>
    <scope>NUCLEOTIDE SEQUENCE [LARGE SCALE GENOMIC DNA]</scope>
    <source>
        <strain evidence="10">Dha-51</strain>
    </source>
</reference>
<gene>
    <name evidence="9" type="ORF">EIY72_18305</name>
</gene>
<comment type="similarity">
    <text evidence="2">Belongs to the OmpP1/FadL family.</text>
</comment>
<feature type="chain" id="PRO_5044371801" evidence="8">
    <location>
        <begin position="22"/>
        <end position="431"/>
    </location>
</feature>